<name>L8JM99_9BACT</name>
<comment type="caution">
    <text evidence="1">The sequence shown here is derived from an EMBL/GenBank/DDBJ whole genome shotgun (WGS) entry which is preliminary data.</text>
</comment>
<protein>
    <submittedName>
        <fullName evidence="1">Uncharacterized protein</fullName>
    </submittedName>
</protein>
<evidence type="ECO:0000313" key="1">
    <source>
        <dbReference type="EMBL" id="ELR70056.1"/>
    </source>
</evidence>
<dbReference type="EMBL" id="AMZN01000059">
    <property type="protein sequence ID" value="ELR70056.1"/>
    <property type="molecule type" value="Genomic_DNA"/>
</dbReference>
<dbReference type="Proteomes" id="UP000011135">
    <property type="component" value="Unassembled WGS sequence"/>
</dbReference>
<accession>L8JM99</accession>
<sequence>MLHEVATLIMSKANRLWMMFLLVIIENNFENEFLKPECGR</sequence>
<reference evidence="1 2" key="1">
    <citation type="submission" date="2012-12" db="EMBL/GenBank/DDBJ databases">
        <title>Genome assembly of Fulvivirga imtechensis AK7.</title>
        <authorList>
            <person name="Nupur N."/>
            <person name="Khatri I."/>
            <person name="Kumar R."/>
            <person name="Subramanian S."/>
            <person name="Pinnaka A."/>
        </authorList>
    </citation>
    <scope>NUCLEOTIDE SEQUENCE [LARGE SCALE GENOMIC DNA]</scope>
    <source>
        <strain evidence="1 2">AK7</strain>
    </source>
</reference>
<proteinExistence type="predicted"/>
<gene>
    <name evidence="1" type="ORF">C900_04116</name>
</gene>
<keyword evidence="2" id="KW-1185">Reference proteome</keyword>
<evidence type="ECO:0000313" key="2">
    <source>
        <dbReference type="Proteomes" id="UP000011135"/>
    </source>
</evidence>
<organism evidence="1 2">
    <name type="scientific">Fulvivirga imtechensis AK7</name>
    <dbReference type="NCBI Taxonomy" id="1237149"/>
    <lineage>
        <taxon>Bacteria</taxon>
        <taxon>Pseudomonadati</taxon>
        <taxon>Bacteroidota</taxon>
        <taxon>Cytophagia</taxon>
        <taxon>Cytophagales</taxon>
        <taxon>Fulvivirgaceae</taxon>
        <taxon>Fulvivirga</taxon>
    </lineage>
</organism>
<dbReference type="AlphaFoldDB" id="L8JM99"/>